<comment type="caution">
    <text evidence="1">The sequence shown here is derived from an EMBL/GenBank/DDBJ whole genome shotgun (WGS) entry which is preliminary data.</text>
</comment>
<proteinExistence type="predicted"/>
<dbReference type="Pfam" id="PF04365">
    <property type="entry name" value="BrnT_toxin"/>
    <property type="match status" value="1"/>
</dbReference>
<accession>A0A939K7G5</accession>
<reference evidence="1" key="1">
    <citation type="submission" date="2021-03" db="EMBL/GenBank/DDBJ databases">
        <title>Fibrella sp. HMF5335 genome sequencing and assembly.</title>
        <authorList>
            <person name="Kang H."/>
            <person name="Kim H."/>
            <person name="Bae S."/>
            <person name="Joh K."/>
        </authorList>
    </citation>
    <scope>NUCLEOTIDE SEQUENCE</scope>
    <source>
        <strain evidence="1">HMF5335</strain>
    </source>
</reference>
<evidence type="ECO:0000313" key="1">
    <source>
        <dbReference type="EMBL" id="MBO0939401.1"/>
    </source>
</evidence>
<dbReference type="Proteomes" id="UP000664034">
    <property type="component" value="Unassembled WGS sequence"/>
</dbReference>
<name>A0A939K7G5_9BACT</name>
<dbReference type="InterPro" id="IPR007460">
    <property type="entry name" value="BrnT_toxin"/>
</dbReference>
<dbReference type="Gene3D" id="3.10.450.530">
    <property type="entry name" value="Ribonuclease toxin, BrnT, of type II toxin-antitoxin system"/>
    <property type="match status" value="1"/>
</dbReference>
<keyword evidence="2" id="KW-1185">Reference proteome</keyword>
<dbReference type="AlphaFoldDB" id="A0A939K7G5"/>
<dbReference type="RefSeq" id="WP_207366930.1">
    <property type="nucleotide sequence ID" value="NZ_JAFMYV010000014.1"/>
</dbReference>
<protein>
    <submittedName>
        <fullName evidence="1">BrnT family toxin</fullName>
    </submittedName>
</protein>
<dbReference type="EMBL" id="JAFMYV010000014">
    <property type="protein sequence ID" value="MBO0939401.1"/>
    <property type="molecule type" value="Genomic_DNA"/>
</dbReference>
<sequence>MQFQWDNGNTRHIISDYPERGNTIDELESLFTDPAFSALPDRVDNRGEQQYHAVGRSNQNRLLYVAFSIRNGQIRPFSCRPASRKEQDRYAQICEQKGIENPTPESSGDPE</sequence>
<dbReference type="InterPro" id="IPR038573">
    <property type="entry name" value="BrnT_sf"/>
</dbReference>
<gene>
    <name evidence="1" type="ORF">J2I47_22825</name>
</gene>
<organism evidence="1 2">
    <name type="scientific">Fibrella rubiginis</name>
    <dbReference type="NCBI Taxonomy" id="2817060"/>
    <lineage>
        <taxon>Bacteria</taxon>
        <taxon>Pseudomonadati</taxon>
        <taxon>Bacteroidota</taxon>
        <taxon>Cytophagia</taxon>
        <taxon>Cytophagales</taxon>
        <taxon>Spirosomataceae</taxon>
        <taxon>Fibrella</taxon>
    </lineage>
</organism>
<evidence type="ECO:0000313" key="2">
    <source>
        <dbReference type="Proteomes" id="UP000664034"/>
    </source>
</evidence>